<name>A0A1G4KAE9_9SACH</name>
<evidence type="ECO:0000259" key="17">
    <source>
        <dbReference type="Pfam" id="PF04757"/>
    </source>
</evidence>
<evidence type="ECO:0000256" key="8">
    <source>
        <dbReference type="ARBA" id="ARBA00022771"/>
    </source>
</evidence>
<comment type="pathway">
    <text evidence="2">Protein modification; protein ubiquitination.</text>
</comment>
<dbReference type="GO" id="GO:0008270">
    <property type="term" value="F:zinc ion binding"/>
    <property type="evidence" value="ECO:0007669"/>
    <property type="project" value="UniProtKB-KW"/>
</dbReference>
<evidence type="ECO:0000313" key="19">
    <source>
        <dbReference type="Proteomes" id="UP000191144"/>
    </source>
</evidence>
<evidence type="ECO:0000256" key="15">
    <source>
        <dbReference type="ARBA" id="ARBA00034505"/>
    </source>
</evidence>
<comment type="similarity">
    <text evidence="3 16">Belongs to the pex2/pex10/pex12 family.</text>
</comment>
<feature type="domain" description="Pex N-terminal" evidence="17">
    <location>
        <begin position="29"/>
        <end position="290"/>
    </location>
</feature>
<evidence type="ECO:0000256" key="12">
    <source>
        <dbReference type="ARBA" id="ARBA00023136"/>
    </source>
</evidence>
<dbReference type="PANTHER" id="PTHR12888">
    <property type="entry name" value="PEROXISOME ASSEMBLY PROTEIN 12 PEROXIN-12"/>
    <property type="match status" value="1"/>
</dbReference>
<keyword evidence="8" id="KW-0863">Zinc-finger</keyword>
<comment type="function">
    <text evidence="16">Component of a retrotranslocation channel required for peroxisome organization by mediating export of the PEX5 receptor from peroxisomes to the cytosol, thereby promoting PEX5 recycling.</text>
</comment>
<comment type="subunit">
    <text evidence="15">Component of the PEX2-PEX10-PEX12 retrotranslocation channel, composed of PEX2, PEX10 and PEX12.</text>
</comment>
<dbReference type="PANTHER" id="PTHR12888:SF0">
    <property type="entry name" value="PEROXISOME ASSEMBLY PROTEIN 12"/>
    <property type="match status" value="1"/>
</dbReference>
<keyword evidence="19" id="KW-1185">Reference proteome</keyword>
<keyword evidence="5" id="KW-0813">Transport</keyword>
<dbReference type="InterPro" id="IPR013083">
    <property type="entry name" value="Znf_RING/FYVE/PHD"/>
</dbReference>
<dbReference type="Proteomes" id="UP000191144">
    <property type="component" value="Chromosome G"/>
</dbReference>
<dbReference type="GO" id="GO:0006513">
    <property type="term" value="P:protein monoubiquitination"/>
    <property type="evidence" value="ECO:0007669"/>
    <property type="project" value="TreeGrafter"/>
</dbReference>
<dbReference type="EMBL" id="LT598484">
    <property type="protein sequence ID" value="SCV01134.1"/>
    <property type="molecule type" value="Genomic_DNA"/>
</dbReference>
<dbReference type="GO" id="GO:0005778">
    <property type="term" value="C:peroxisomal membrane"/>
    <property type="evidence" value="ECO:0007669"/>
    <property type="project" value="UniProtKB-SubCell"/>
</dbReference>
<proteinExistence type="inferred from homology"/>
<keyword evidence="7" id="KW-0479">Metal-binding</keyword>
<keyword evidence="6" id="KW-0812">Transmembrane</keyword>
<keyword evidence="10" id="KW-0653">Protein transport</keyword>
<keyword evidence="11" id="KW-1133">Transmembrane helix</keyword>
<evidence type="ECO:0000256" key="6">
    <source>
        <dbReference type="ARBA" id="ARBA00022692"/>
    </source>
</evidence>
<dbReference type="Gene3D" id="3.30.40.10">
    <property type="entry name" value="Zinc/RING finger domain, C3HC4 (zinc finger)"/>
    <property type="match status" value="1"/>
</dbReference>
<evidence type="ECO:0000256" key="9">
    <source>
        <dbReference type="ARBA" id="ARBA00022833"/>
    </source>
</evidence>
<gene>
    <name evidence="18" type="ORF">LAME_0G14268G</name>
</gene>
<evidence type="ECO:0000256" key="14">
    <source>
        <dbReference type="ARBA" id="ARBA00029692"/>
    </source>
</evidence>
<dbReference type="Pfam" id="PF04757">
    <property type="entry name" value="Pex2_Pex12"/>
    <property type="match status" value="1"/>
</dbReference>
<evidence type="ECO:0000256" key="7">
    <source>
        <dbReference type="ARBA" id="ARBA00022723"/>
    </source>
</evidence>
<evidence type="ECO:0000256" key="11">
    <source>
        <dbReference type="ARBA" id="ARBA00022989"/>
    </source>
</evidence>
<keyword evidence="12 16" id="KW-0472">Membrane</keyword>
<evidence type="ECO:0000256" key="16">
    <source>
        <dbReference type="PIRNR" id="PIRNR038074"/>
    </source>
</evidence>
<dbReference type="InterPro" id="IPR006845">
    <property type="entry name" value="Pex_N"/>
</dbReference>
<dbReference type="SUPFAM" id="SSF57850">
    <property type="entry name" value="RING/U-box"/>
    <property type="match status" value="1"/>
</dbReference>
<organism evidence="18 19">
    <name type="scientific">Lachancea meyersii CBS 8951</name>
    <dbReference type="NCBI Taxonomy" id="1266667"/>
    <lineage>
        <taxon>Eukaryota</taxon>
        <taxon>Fungi</taxon>
        <taxon>Dikarya</taxon>
        <taxon>Ascomycota</taxon>
        <taxon>Saccharomycotina</taxon>
        <taxon>Saccharomycetes</taxon>
        <taxon>Saccharomycetales</taxon>
        <taxon>Saccharomycetaceae</taxon>
        <taxon>Lachancea</taxon>
    </lineage>
</organism>
<keyword evidence="13 16" id="KW-0576">Peroxisome</keyword>
<evidence type="ECO:0000256" key="13">
    <source>
        <dbReference type="ARBA" id="ARBA00023140"/>
    </source>
</evidence>
<sequence length="386" mass="43973">MEFYSNISTSSPALASSLYPTIFEILSSDEIDELLAPSVRYIVANLVARKPNRYTLAINNWFDEWFLLATKLAIESRYLSRWDGTFIENFYGLKRINVSDSVLLRTLQKTPDLELPLRLTNKQRSAVLFQKVLVPYLGTKLDVAHSKLFASALVRDPQHNTNGTLPKIRKGLRNAFVKYYPLLKKLVFLLNLAAKLYFLSGKTGATSLVDLFMHVSYARLSTSDYERNETKDPSQASGRQSRRVRLNKTAFLYLLRMWGSKLGSVVKNVASQVFPAFIFMLRVFQWWTSQDLTNELQRNIDNIDEDVPPPPIPFERNINGKCRICDTVITNPAAIETGYVFCYPCIMSYLPMHEGTCPVTGSKLLGCKYDKESGDWSITGVRKLMV</sequence>
<keyword evidence="9" id="KW-0862">Zinc</keyword>
<accession>A0A1G4KAE9</accession>
<dbReference type="GO" id="GO:0016562">
    <property type="term" value="P:protein import into peroxisome matrix, receptor recycling"/>
    <property type="evidence" value="ECO:0007669"/>
    <property type="project" value="UniProtKB-ARBA"/>
</dbReference>
<dbReference type="GO" id="GO:0004842">
    <property type="term" value="F:ubiquitin-protein transferase activity"/>
    <property type="evidence" value="ECO:0007669"/>
    <property type="project" value="TreeGrafter"/>
</dbReference>
<dbReference type="PIRSF" id="PIRSF038074">
    <property type="entry name" value="Peroxisome_assembly_p12"/>
    <property type="match status" value="1"/>
</dbReference>
<evidence type="ECO:0000256" key="3">
    <source>
        <dbReference type="ARBA" id="ARBA00008704"/>
    </source>
</evidence>
<evidence type="ECO:0000313" key="18">
    <source>
        <dbReference type="EMBL" id="SCV01134.1"/>
    </source>
</evidence>
<reference evidence="19" key="1">
    <citation type="submission" date="2016-03" db="EMBL/GenBank/DDBJ databases">
        <authorList>
            <person name="Devillers Hugo."/>
        </authorList>
    </citation>
    <scope>NUCLEOTIDE SEQUENCE [LARGE SCALE GENOMIC DNA]</scope>
</reference>
<evidence type="ECO:0000256" key="5">
    <source>
        <dbReference type="ARBA" id="ARBA00022448"/>
    </source>
</evidence>
<dbReference type="GO" id="GO:1990429">
    <property type="term" value="C:peroxisomal importomer complex"/>
    <property type="evidence" value="ECO:0007669"/>
    <property type="project" value="TreeGrafter"/>
</dbReference>
<comment type="subcellular location">
    <subcellularLocation>
        <location evidence="1">Peroxisome membrane</location>
        <topology evidence="1">Multi-pass membrane protein</topology>
    </subcellularLocation>
</comment>
<dbReference type="InterPro" id="IPR017375">
    <property type="entry name" value="PEX12"/>
</dbReference>
<protein>
    <recommendedName>
        <fullName evidence="4 16">Peroxisome assembly protein 12</fullName>
    </recommendedName>
    <alternativeName>
        <fullName evidence="14 16">Peroxin-12</fullName>
    </alternativeName>
</protein>
<evidence type="ECO:0000256" key="10">
    <source>
        <dbReference type="ARBA" id="ARBA00022927"/>
    </source>
</evidence>
<dbReference type="AlphaFoldDB" id="A0A1G4KAE9"/>
<evidence type="ECO:0000256" key="1">
    <source>
        <dbReference type="ARBA" id="ARBA00004585"/>
    </source>
</evidence>
<dbReference type="OrthoDB" id="107372at2759"/>
<evidence type="ECO:0000256" key="2">
    <source>
        <dbReference type="ARBA" id="ARBA00004906"/>
    </source>
</evidence>
<evidence type="ECO:0000256" key="4">
    <source>
        <dbReference type="ARBA" id="ARBA00018980"/>
    </source>
</evidence>